<feature type="domain" description="DUF6590" evidence="2">
    <location>
        <begin position="140"/>
        <end position="286"/>
    </location>
</feature>
<feature type="compositionally biased region" description="Basic and acidic residues" evidence="1">
    <location>
        <begin position="471"/>
        <end position="480"/>
    </location>
</feature>
<evidence type="ECO:0000313" key="3">
    <source>
        <dbReference type="EMBL" id="TGO20990.1"/>
    </source>
</evidence>
<feature type="compositionally biased region" description="Low complexity" evidence="1">
    <location>
        <begin position="294"/>
        <end position="309"/>
    </location>
</feature>
<evidence type="ECO:0000259" key="2">
    <source>
        <dbReference type="Pfam" id="PF20233"/>
    </source>
</evidence>
<sequence length="1542" mass="171836">MSSHSSHRRGPKTSSSPASWSCWEWNAEKRRWESYRTNSRGITEWKFEHGQSISSANTDIPRLDNAMLLGDVSENISQYPKDKAYAIESNDIDTVTKSLAPATLTSFVDPDPPIVGNLGKDKRSMQHRNFDPNYKVHSAREFTFGRVFKVLWSEPSGSSVGGGKFSSHGKEHGEMIFAHVRKFVIIDYRRGHCLCLPIMTYGGRATSQPGVHAEEHAIIYTTKPKLAPNEHISQMIFHPIRMIPDSARHHLDLASRINYAKTYTVEYNVKVWFIGKIDQDSEQTLRESYNQANPPLSLSISSSVPSSYSTNNPTYSDLTSTIPNTLDTPGLSIPSYHPTASGDRNGIPSSISSGETECGIGYFSSNQYDGYSSERQSPPTQYSSPFVDHLSTNFNNHNPTIGLASHFPDYQHSVKNPPPTIPLGGSHFQSTYNQQTSALVDPEREEFVHPERAVPMYGGSNTSHSHSHGRSRNDIKDRSSRQTSPFPRYSDRSNGDSSLDPHSILRGSADEFVPTSADPSGEKTQDSVGLQDFTNLRFKHLRSSGSSSSLESLESLFSSTSSLSSLSSTGSQMMDAENRLVRILSKDDELKILYQEALEITTLGKFEENFRRCIKQLSKHLRVEIPQMSTVARYISRGSHHAASKIRADLEHQGVTQMPPPKSSLMGDIKEPASFEDDEEDAEEDANEDRIAQQFETFEITVQQSRSWQLLRENLRLFLHPNNEVPQLLKSFFPEGQSIGDILTLTSDSTGSIALSVRDYLSKTWKAIECDLIKVIDIYLASNDEICVAKHQSSELTLTLRSSCRTGANNATSIDIYALAKYETHQTLVSAMSWLCSALRISNQDDLCQSSVLVKSIWDTDRTKPFTSENERFDIILVLNDLCPFPKNKGDSSCWYILFPRMVVAQGFPVKQRSHGRGLEISFPDMALVTGCLSLVMFDGGLVANGLNSVLFPVEELMEDNAIQWHYCPKTVQSLRSRKPTFEIMEKAGKWYKESNPTQLINRRCFLGWVPEASILLGTGKYPVGNREWSTAAKVPDNRQIKSYSLTFGTGGTGLITATGSLGWTTSSMPSTITSKVEKDIHEVLKDGENDTILMYDSERQIAWCLPKSCVVLYLAHARIIHLGWQVVRGSEITHLKLAKPGSGGLEANNALISNLQLQLKKADSHSINGYRLESLGGFVKAIWQALDDIGTGLRSIQKEFSRAQEGPPKYIYGVEYMDTVDMREEKETKRVAISQPWAYLTKDYPATIFCGALEHPIVPDRPELICQAWQIVPPGKDHLVVTSSVVQHFLRKAREGLCERVEWRFDGKLIDNHRLDKQSAVHHVQRLFTTSSPQPNHSLLELLAEIPNGSFIFTKSKLSKGCSESIPSHAVTQMSGCDGQNRRVQLNSTTEPAGKYAEDVLRHGNGLCSLGKQIVVSSNLSTSARHNNLIENHGVNSPLIRYPIAISRSSFHMSNEKGHYEILNGVNSSTTDISPNASCSDDNFAEASPNRSSLISREICRNSNGQSVANSSQDSKKIIRKAEKADLRNRYNIIESDSGNE</sequence>
<feature type="region of interest" description="Disordered" evidence="1">
    <location>
        <begin position="454"/>
        <end position="505"/>
    </location>
</feature>
<feature type="region of interest" description="Disordered" evidence="1">
    <location>
        <begin position="285"/>
        <end position="351"/>
    </location>
</feature>
<gene>
    <name evidence="3" type="ORF">BPAE_0250g00020</name>
</gene>
<feature type="region of interest" description="Disordered" evidence="1">
    <location>
        <begin position="369"/>
        <end position="389"/>
    </location>
</feature>
<keyword evidence="4" id="KW-1185">Reference proteome</keyword>
<dbReference type="EMBL" id="PQXI01000249">
    <property type="protein sequence ID" value="TGO20990.1"/>
    <property type="molecule type" value="Genomic_DNA"/>
</dbReference>
<name>A0A4Z1FBX7_9HELO</name>
<feature type="compositionally biased region" description="Polar residues" evidence="1">
    <location>
        <begin position="310"/>
        <end position="327"/>
    </location>
</feature>
<accession>A0A4Z1FBX7</accession>
<evidence type="ECO:0000256" key="1">
    <source>
        <dbReference type="SAM" id="MobiDB-lite"/>
    </source>
</evidence>
<dbReference type="PANTHER" id="PTHR35391:SF5">
    <property type="entry name" value="DUF6590 DOMAIN-CONTAINING PROTEIN"/>
    <property type="match status" value="1"/>
</dbReference>
<protein>
    <recommendedName>
        <fullName evidence="2">DUF6590 domain-containing protein</fullName>
    </recommendedName>
</protein>
<evidence type="ECO:0000313" key="4">
    <source>
        <dbReference type="Proteomes" id="UP000297910"/>
    </source>
</evidence>
<dbReference type="Pfam" id="PF20233">
    <property type="entry name" value="DUF6590"/>
    <property type="match status" value="1"/>
</dbReference>
<feature type="region of interest" description="Disordered" evidence="1">
    <location>
        <begin position="650"/>
        <end position="686"/>
    </location>
</feature>
<comment type="caution">
    <text evidence="3">The sequence shown here is derived from an EMBL/GenBank/DDBJ whole genome shotgun (WGS) entry which is preliminary data.</text>
</comment>
<reference evidence="3 4" key="1">
    <citation type="submission" date="2017-12" db="EMBL/GenBank/DDBJ databases">
        <title>Comparative genomics of Botrytis spp.</title>
        <authorList>
            <person name="Valero-Jimenez C.A."/>
            <person name="Tapia P."/>
            <person name="Veloso J."/>
            <person name="Silva-Moreno E."/>
            <person name="Staats M."/>
            <person name="Valdes J.H."/>
            <person name="Van Kan J.A.L."/>
        </authorList>
    </citation>
    <scope>NUCLEOTIDE SEQUENCE [LARGE SCALE GENOMIC DNA]</scope>
    <source>
        <strain evidence="3 4">Bp0003</strain>
    </source>
</reference>
<dbReference type="InterPro" id="IPR046497">
    <property type="entry name" value="DUF6590"/>
</dbReference>
<organism evidence="3 4">
    <name type="scientific">Botrytis paeoniae</name>
    <dbReference type="NCBI Taxonomy" id="278948"/>
    <lineage>
        <taxon>Eukaryota</taxon>
        <taxon>Fungi</taxon>
        <taxon>Dikarya</taxon>
        <taxon>Ascomycota</taxon>
        <taxon>Pezizomycotina</taxon>
        <taxon>Leotiomycetes</taxon>
        <taxon>Helotiales</taxon>
        <taxon>Sclerotiniaceae</taxon>
        <taxon>Botrytis</taxon>
    </lineage>
</organism>
<proteinExistence type="predicted"/>
<dbReference type="Proteomes" id="UP000297910">
    <property type="component" value="Unassembled WGS sequence"/>
</dbReference>
<dbReference type="PANTHER" id="PTHR35391">
    <property type="entry name" value="C2H2-TYPE DOMAIN-CONTAINING PROTEIN-RELATED"/>
    <property type="match status" value="1"/>
</dbReference>
<feature type="compositionally biased region" description="Acidic residues" evidence="1">
    <location>
        <begin position="674"/>
        <end position="686"/>
    </location>
</feature>